<dbReference type="EMBL" id="JAVDYB010000001">
    <property type="protein sequence ID" value="MDR7275599.1"/>
    <property type="molecule type" value="Genomic_DNA"/>
</dbReference>
<keyword evidence="7" id="KW-1185">Reference proteome</keyword>
<evidence type="ECO:0000259" key="5">
    <source>
        <dbReference type="Pfam" id="PF00296"/>
    </source>
</evidence>
<evidence type="ECO:0000256" key="3">
    <source>
        <dbReference type="ARBA" id="ARBA00023002"/>
    </source>
</evidence>
<dbReference type="Pfam" id="PF00296">
    <property type="entry name" value="Bac_luciferase"/>
    <property type="match status" value="1"/>
</dbReference>
<accession>A0AAE3YKQ7</accession>
<dbReference type="Gene3D" id="3.20.20.30">
    <property type="entry name" value="Luciferase-like domain"/>
    <property type="match status" value="1"/>
</dbReference>
<dbReference type="EC" id="1.14.14.5" evidence="6"/>
<dbReference type="GO" id="GO:0008726">
    <property type="term" value="F:alkanesulfonate monooxygenase activity"/>
    <property type="evidence" value="ECO:0007669"/>
    <property type="project" value="UniProtKB-EC"/>
</dbReference>
<feature type="domain" description="Luciferase-like" evidence="5">
    <location>
        <begin position="14"/>
        <end position="310"/>
    </location>
</feature>
<protein>
    <submittedName>
        <fullName evidence="6">Alkanesulfonate monooxygenase</fullName>
        <ecNumber evidence="6">1.14.14.5</ecNumber>
    </submittedName>
</protein>
<proteinExistence type="predicted"/>
<dbReference type="PANTHER" id="PTHR42847:SF4">
    <property type="entry name" value="ALKANESULFONATE MONOOXYGENASE-RELATED"/>
    <property type="match status" value="1"/>
</dbReference>
<evidence type="ECO:0000313" key="6">
    <source>
        <dbReference type="EMBL" id="MDR7275599.1"/>
    </source>
</evidence>
<dbReference type="RefSeq" id="WP_310366762.1">
    <property type="nucleotide sequence ID" value="NZ_JAVDYB010000001.1"/>
</dbReference>
<keyword evidence="4 6" id="KW-0503">Monooxygenase</keyword>
<evidence type="ECO:0000256" key="1">
    <source>
        <dbReference type="ARBA" id="ARBA00022630"/>
    </source>
</evidence>
<keyword evidence="2" id="KW-0288">FMN</keyword>
<dbReference type="SUPFAM" id="SSF51679">
    <property type="entry name" value="Bacterial luciferase-like"/>
    <property type="match status" value="1"/>
</dbReference>
<dbReference type="InterPro" id="IPR050172">
    <property type="entry name" value="SsuD_RutA_monooxygenase"/>
</dbReference>
<reference evidence="6" key="1">
    <citation type="submission" date="2023-07" db="EMBL/GenBank/DDBJ databases">
        <title>Sequencing the genomes of 1000 actinobacteria strains.</title>
        <authorList>
            <person name="Klenk H.-P."/>
        </authorList>
    </citation>
    <scope>NUCLEOTIDE SEQUENCE</scope>
    <source>
        <strain evidence="6">DSM 44707</strain>
    </source>
</reference>
<evidence type="ECO:0000313" key="7">
    <source>
        <dbReference type="Proteomes" id="UP001183643"/>
    </source>
</evidence>
<comment type="caution">
    <text evidence="6">The sequence shown here is derived from an EMBL/GenBank/DDBJ whole genome shotgun (WGS) entry which is preliminary data.</text>
</comment>
<dbReference type="AlphaFoldDB" id="A0AAE3YKQ7"/>
<dbReference type="GO" id="GO:0046306">
    <property type="term" value="P:alkanesulfonate catabolic process"/>
    <property type="evidence" value="ECO:0007669"/>
    <property type="project" value="TreeGrafter"/>
</dbReference>
<name>A0AAE3YKQ7_9ACTN</name>
<sequence>MTGSPFTVYTTCPASTVDSPKQYLTRLRDVSRWTEAAGCRGFLVYADNSLTDVWLTAQTVIERTDTLVPMVAVQPVYTHPYAVAKAVASLAWLHERQVDLNLITGGFAKHLAELGDPLREDHDGRYRRLREFALIIRDLLSTQSPTIFHGDHYRVDKATFHPPLPPALAPRLFVSGNSPASREVTDSLDATRLTYPAHPDDVGNAWRESAHAVGIRIGIIARETSAEAWKTAVSRFPADPAGRRMHRLAQRLSDSKWHAALSDDARSTEPSADTYWLHPFRTYKTFCPYLVGSYAEVTRLVAAYRDMGAETIILDVPDTEDDLHHAMTVLRGVGAAHSDASSAR</sequence>
<dbReference type="InterPro" id="IPR011251">
    <property type="entry name" value="Luciferase-like_dom"/>
</dbReference>
<gene>
    <name evidence="6" type="ORF">J2S41_002377</name>
</gene>
<organism evidence="6 7">
    <name type="scientific">Catenuloplanes atrovinosus</name>
    <dbReference type="NCBI Taxonomy" id="137266"/>
    <lineage>
        <taxon>Bacteria</taxon>
        <taxon>Bacillati</taxon>
        <taxon>Actinomycetota</taxon>
        <taxon>Actinomycetes</taxon>
        <taxon>Micromonosporales</taxon>
        <taxon>Micromonosporaceae</taxon>
        <taxon>Catenuloplanes</taxon>
    </lineage>
</organism>
<keyword evidence="3 6" id="KW-0560">Oxidoreductase</keyword>
<evidence type="ECO:0000256" key="2">
    <source>
        <dbReference type="ARBA" id="ARBA00022643"/>
    </source>
</evidence>
<keyword evidence="1" id="KW-0285">Flavoprotein</keyword>
<dbReference type="InterPro" id="IPR036661">
    <property type="entry name" value="Luciferase-like_sf"/>
</dbReference>
<evidence type="ECO:0000256" key="4">
    <source>
        <dbReference type="ARBA" id="ARBA00023033"/>
    </source>
</evidence>
<dbReference type="PANTHER" id="PTHR42847">
    <property type="entry name" value="ALKANESULFONATE MONOOXYGENASE"/>
    <property type="match status" value="1"/>
</dbReference>
<dbReference type="Proteomes" id="UP001183643">
    <property type="component" value="Unassembled WGS sequence"/>
</dbReference>